<evidence type="ECO:0000313" key="2">
    <source>
        <dbReference type="Proteomes" id="UP000827604"/>
    </source>
</evidence>
<name>A0ABY3P9L6_9CAUD</name>
<proteinExistence type="predicted"/>
<gene>
    <name evidence="1" type="ORF">TehO_039</name>
</gene>
<dbReference type="EMBL" id="OK330456">
    <property type="protein sequence ID" value="UDF60366.1"/>
    <property type="molecule type" value="Genomic_DNA"/>
</dbReference>
<accession>A0ABY3P9L6</accession>
<organism evidence="1 2">
    <name type="scientific">Pseudomonas phage TehO</name>
    <dbReference type="NCBI Taxonomy" id="2880994"/>
    <lineage>
        <taxon>Viruses</taxon>
        <taxon>Duplodnaviria</taxon>
        <taxon>Heunggongvirae</taxon>
        <taxon>Uroviricota</taxon>
        <taxon>Caudoviricetes</taxon>
        <taxon>Jondennisvirinae</taxon>
        <taxon>Septimatrevirus</taxon>
        <taxon>Septimatrevirus tehO</taxon>
    </lineage>
</organism>
<sequence>MAGRIGQVTTDRNWPEINPNLSSDLNAFGQRMFEPAPFDAETRIGQGGYGIYRIPAANLWAIEGQQAPNFFDDFYNRIHISPLVIDLQTIASSQTREFSVWNAYVDSSANIDEILISQPAGIEITGQSVPYSMPPLKELFYEVTVGVSGPPNINVEIQFDFSNVADPPALLIIGTRAVKFDLVPEVPVNETWEWLSDNIVAIDGSEQRIALRGEVPRIEIQSKVIFDSVEAIRRFYADLMAAIGRLWIPEFQYATRTNGASLAGGFSVFFDNSKTDVRAGEYILIQTPLNTALVEVDTIETFGANLTSALTFDIPQSSLVIPGSPALISDNTAIARYPTNDAAELQLNSKLIRQRSQLARPGATVVLEQFGGVPILTKRPLADDLVRDEVSTGQISLDNNVGAQDIISRWDYSRIGGPRSFKVNRISNAEEMDYWKAILSYARGQARKFWMPTYRTDLKVIVAPADAATNYTVEGTQYGEKIWPIVTHRYIEIETTGGIHRTTIIGASVNEDGNSVILFDPAVPTGPEWMEVKRISYLLPVRLADDKVEWKHYGLESILNLSIRTAEP</sequence>
<reference evidence="1 2" key="1">
    <citation type="journal article" date="2021" name="Microbiol. Resour. Announc.">
        <title>Complete Genome Sequences of Bacteriophages Kaya, Guyu, Kopi, and TehO, Which Target Clinical Strains of Pseudomonas aeruginosa.</title>
        <authorList>
            <person name="Loh B."/>
            <person name="Wang X."/>
            <person name="Hua X."/>
            <person name="Luo J."/>
            <person name="Wen T."/>
            <person name="Zhang L."/>
            <person name="Ma L."/>
            <person name="Manohar P."/>
            <person name="Nachimuthu R."/>
            <person name="Grainge I."/>
            <person name="Yu Y."/>
            <person name="Leptihn S."/>
        </authorList>
    </citation>
    <scope>NUCLEOTIDE SEQUENCE [LARGE SCALE GENOMIC DNA]</scope>
</reference>
<evidence type="ECO:0000313" key="1">
    <source>
        <dbReference type="EMBL" id="UDF60366.1"/>
    </source>
</evidence>
<protein>
    <submittedName>
        <fullName evidence="1">Structural protein</fullName>
    </submittedName>
</protein>
<dbReference type="Proteomes" id="UP000827604">
    <property type="component" value="Segment"/>
</dbReference>
<keyword evidence="2" id="KW-1185">Reference proteome</keyword>